<dbReference type="Proteomes" id="UP000321224">
    <property type="component" value="Unassembled WGS sequence"/>
</dbReference>
<feature type="transmembrane region" description="Helical" evidence="2">
    <location>
        <begin position="26"/>
        <end position="46"/>
    </location>
</feature>
<keyword evidence="2" id="KW-0472">Membrane</keyword>
<proteinExistence type="predicted"/>
<keyword evidence="2" id="KW-0812">Transmembrane</keyword>
<evidence type="ECO:0000256" key="1">
    <source>
        <dbReference type="SAM" id="MobiDB-lite"/>
    </source>
</evidence>
<feature type="compositionally biased region" description="Polar residues" evidence="1">
    <location>
        <begin position="7"/>
        <end position="19"/>
    </location>
</feature>
<evidence type="ECO:0000313" key="4">
    <source>
        <dbReference type="Proteomes" id="UP000321224"/>
    </source>
</evidence>
<organism evidence="3 4">
    <name type="scientific">Myxococcus virescens</name>
    <dbReference type="NCBI Taxonomy" id="83456"/>
    <lineage>
        <taxon>Bacteria</taxon>
        <taxon>Pseudomonadati</taxon>
        <taxon>Myxococcota</taxon>
        <taxon>Myxococcia</taxon>
        <taxon>Myxococcales</taxon>
        <taxon>Cystobacterineae</taxon>
        <taxon>Myxococcaceae</taxon>
        <taxon>Myxococcus</taxon>
    </lineage>
</organism>
<evidence type="ECO:0000256" key="2">
    <source>
        <dbReference type="SAM" id="Phobius"/>
    </source>
</evidence>
<comment type="caution">
    <text evidence="3">The sequence shown here is derived from an EMBL/GenBank/DDBJ whole genome shotgun (WGS) entry which is preliminary data.</text>
</comment>
<keyword evidence="2" id="KW-1133">Transmembrane helix</keyword>
<evidence type="ECO:0000313" key="3">
    <source>
        <dbReference type="EMBL" id="GEL69492.1"/>
    </source>
</evidence>
<feature type="region of interest" description="Disordered" evidence="1">
    <location>
        <begin position="1"/>
        <end position="20"/>
    </location>
</feature>
<name>A0A511H7H2_9BACT</name>
<sequence length="91" mass="9286">MLPGSRLPTQNVSGAISTGTRRRSELWLGLGTGATVLLMGAAFLPFRVYAPPHSKRCAAASSPLGHLSAGGDGAQFLRAGGVGRRPCVLGV</sequence>
<dbReference type="EMBL" id="BJVY01000005">
    <property type="protein sequence ID" value="GEL69492.1"/>
    <property type="molecule type" value="Genomic_DNA"/>
</dbReference>
<gene>
    <name evidence="3" type="ORF">MVI01_12760</name>
</gene>
<reference evidence="3 4" key="1">
    <citation type="submission" date="2019-07" db="EMBL/GenBank/DDBJ databases">
        <title>Whole genome shotgun sequence of Myxococcus virescens NBRC 100334.</title>
        <authorList>
            <person name="Hosoyama A."/>
            <person name="Uohara A."/>
            <person name="Ohji S."/>
            <person name="Ichikawa N."/>
        </authorList>
    </citation>
    <scope>NUCLEOTIDE SEQUENCE [LARGE SCALE GENOMIC DNA]</scope>
    <source>
        <strain evidence="3 4">NBRC 100334</strain>
    </source>
</reference>
<dbReference type="AlphaFoldDB" id="A0A511H7H2"/>
<protein>
    <submittedName>
        <fullName evidence="3">Uncharacterized protein</fullName>
    </submittedName>
</protein>
<accession>A0A511H7H2</accession>